<keyword evidence="5" id="KW-1185">Reference proteome</keyword>
<accession>A0ABT7L901</accession>
<dbReference type="PROSITE" id="PS51186">
    <property type="entry name" value="GNAT"/>
    <property type="match status" value="1"/>
</dbReference>
<dbReference type="EC" id="2.3.1.-" evidence="4"/>
<organism evidence="4 5">
    <name type="scientific">Aquibacillus rhizosphaerae</name>
    <dbReference type="NCBI Taxonomy" id="3051431"/>
    <lineage>
        <taxon>Bacteria</taxon>
        <taxon>Bacillati</taxon>
        <taxon>Bacillota</taxon>
        <taxon>Bacilli</taxon>
        <taxon>Bacillales</taxon>
        <taxon>Bacillaceae</taxon>
        <taxon>Aquibacillus</taxon>
    </lineage>
</organism>
<dbReference type="Proteomes" id="UP001235343">
    <property type="component" value="Unassembled WGS sequence"/>
</dbReference>
<feature type="domain" description="N-acetyltransferase" evidence="3">
    <location>
        <begin position="14"/>
        <end position="155"/>
    </location>
</feature>
<dbReference type="Pfam" id="PF13527">
    <property type="entry name" value="Acetyltransf_9"/>
    <property type="match status" value="1"/>
</dbReference>
<keyword evidence="2 4" id="KW-0012">Acyltransferase</keyword>
<evidence type="ECO:0000313" key="5">
    <source>
        <dbReference type="Proteomes" id="UP001235343"/>
    </source>
</evidence>
<dbReference type="Gene3D" id="3.40.630.30">
    <property type="match status" value="1"/>
</dbReference>
<protein>
    <submittedName>
        <fullName evidence="4">GNAT family N-acetyltransferase</fullName>
        <ecNumber evidence="4">2.3.1.-</ecNumber>
    </submittedName>
</protein>
<dbReference type="SUPFAM" id="SSF55729">
    <property type="entry name" value="Acyl-CoA N-acyltransferases (Nat)"/>
    <property type="match status" value="1"/>
</dbReference>
<comment type="caution">
    <text evidence="4">The sequence shown here is derived from an EMBL/GenBank/DDBJ whole genome shotgun (WGS) entry which is preliminary data.</text>
</comment>
<evidence type="ECO:0000259" key="3">
    <source>
        <dbReference type="PROSITE" id="PS51186"/>
    </source>
</evidence>
<sequence length="293" mass="34287">MNEFIFIKDYRNDEILRTSFNELSNLVFEIDFEGWFQNGFWNNLYIPYSFIERSKVVANVSVNILDLVINGEIKKAIQIGTVMTHPDYRKKGLSSLLLKKVLNDYGDEYEFIYLFANQTVLDFYPKFGFESVDQYQCSMDFLPSQSESPNVRKLDSNNKKDLDLIYKFASERSPVSKLFGTKNTHGILLFYCMHVYHNDLYYLDDMDVIVIYKKNDSQIDIFDIISKQEVNFDKILSKITDHETNNIVFHYTPDYKGINTKSSLINGSDTLFLKTISKNEFPFQSRHPLIAQA</sequence>
<evidence type="ECO:0000256" key="1">
    <source>
        <dbReference type="ARBA" id="ARBA00022679"/>
    </source>
</evidence>
<proteinExistence type="predicted"/>
<name>A0ABT7L901_9BACI</name>
<dbReference type="GO" id="GO:0016746">
    <property type="term" value="F:acyltransferase activity"/>
    <property type="evidence" value="ECO:0007669"/>
    <property type="project" value="UniProtKB-KW"/>
</dbReference>
<dbReference type="EMBL" id="JASTZU010000058">
    <property type="protein sequence ID" value="MDL4842333.1"/>
    <property type="molecule type" value="Genomic_DNA"/>
</dbReference>
<dbReference type="InterPro" id="IPR050680">
    <property type="entry name" value="YpeA/RimI_acetyltransf"/>
</dbReference>
<keyword evidence="1 4" id="KW-0808">Transferase</keyword>
<dbReference type="RefSeq" id="WP_285933612.1">
    <property type="nucleotide sequence ID" value="NZ_JASTZU010000058.1"/>
</dbReference>
<reference evidence="4 5" key="1">
    <citation type="submission" date="2023-06" db="EMBL/GenBank/DDBJ databases">
        <title>Aquibacillus rhizosphaerae LR5S19.</title>
        <authorList>
            <person name="Sun J.-Q."/>
        </authorList>
    </citation>
    <scope>NUCLEOTIDE SEQUENCE [LARGE SCALE GENOMIC DNA]</scope>
    <source>
        <strain evidence="4 5">LR5S19</strain>
    </source>
</reference>
<dbReference type="InterPro" id="IPR000182">
    <property type="entry name" value="GNAT_dom"/>
</dbReference>
<dbReference type="InterPro" id="IPR016181">
    <property type="entry name" value="Acyl_CoA_acyltransferase"/>
</dbReference>
<gene>
    <name evidence="4" type="ORF">QQS35_17990</name>
</gene>
<dbReference type="PANTHER" id="PTHR43420">
    <property type="entry name" value="ACETYLTRANSFERASE"/>
    <property type="match status" value="1"/>
</dbReference>
<evidence type="ECO:0000256" key="2">
    <source>
        <dbReference type="ARBA" id="ARBA00023315"/>
    </source>
</evidence>
<evidence type="ECO:0000313" key="4">
    <source>
        <dbReference type="EMBL" id="MDL4842333.1"/>
    </source>
</evidence>
<dbReference type="PANTHER" id="PTHR43420:SF31">
    <property type="entry name" value="ACETYLTRANSFERASE"/>
    <property type="match status" value="1"/>
</dbReference>